<evidence type="ECO:0000313" key="2">
    <source>
        <dbReference type="Proteomes" id="UP000178880"/>
    </source>
</evidence>
<gene>
    <name evidence="1" type="ORF">A2945_04275</name>
</gene>
<comment type="caution">
    <text evidence="1">The sequence shown here is derived from an EMBL/GenBank/DDBJ whole genome shotgun (WGS) entry which is preliminary data.</text>
</comment>
<dbReference type="EMBL" id="MHLA01000009">
    <property type="protein sequence ID" value="OGZ00028.1"/>
    <property type="molecule type" value="Genomic_DNA"/>
</dbReference>
<dbReference type="Proteomes" id="UP000178880">
    <property type="component" value="Unassembled WGS sequence"/>
</dbReference>
<accession>A0A1G2CHZ4</accession>
<protein>
    <submittedName>
        <fullName evidence="1">Uncharacterized protein</fullName>
    </submittedName>
</protein>
<dbReference type="AlphaFoldDB" id="A0A1G2CHZ4"/>
<evidence type="ECO:0000313" key="1">
    <source>
        <dbReference type="EMBL" id="OGZ00028.1"/>
    </source>
</evidence>
<reference evidence="1 2" key="1">
    <citation type="journal article" date="2016" name="Nat. Commun.">
        <title>Thousands of microbial genomes shed light on interconnected biogeochemical processes in an aquifer system.</title>
        <authorList>
            <person name="Anantharaman K."/>
            <person name="Brown C.T."/>
            <person name="Hug L.A."/>
            <person name="Sharon I."/>
            <person name="Castelle C.J."/>
            <person name="Probst A.J."/>
            <person name="Thomas B.C."/>
            <person name="Singh A."/>
            <person name="Wilkins M.J."/>
            <person name="Karaoz U."/>
            <person name="Brodie E.L."/>
            <person name="Williams K.H."/>
            <person name="Hubbard S.S."/>
            <person name="Banfield J.F."/>
        </authorList>
    </citation>
    <scope>NUCLEOTIDE SEQUENCE [LARGE SCALE GENOMIC DNA]</scope>
</reference>
<sequence length="660" mass="73136">MAEEQIQTLEATQGKNPGEAIASYGRSIVFLPAGVKPGQTVRARLQEIKPDSRGRMMYRAIPAPVEYSERWKDNGDGAASRVTIATDWLGKTSEEGAVETRPLATRERELRTDSRFTVRFGADLRSTFVEERKVRIIGEECEEVNLAGALAWRITNQREEPVVGIDEHVAIEYSTGPSEWNLKNLEPVYDNGWVIEIQIHTEDDRWRQFKQPWGTLPQWLRAEEEAKRPLCACGRRRRESQSDGYTKCELCRAEERCARCGTQTKVAMVNGHLVCAKCQPYAEQEGLIARTLNADHLAAIAAEARKLRAGNTLAQAEGEAVLRATADHIALDWGRNDFIWKWAGYGWYYFCDDGVYGSKLAPAALTVLELLPQASGNGLVDMAAWFGAGPKSSSSDFYLRTQVNGETGLVPALTEGQLKQVAEKIEARTPVLADRLRGSEKDRMEAVAGFRRIAEAFGADSREARAVADILQGNEQDYAAASRKVQEWQLCFAAAARGEALINFGGHFRVMGRTDNAQFWVVQPDGSLREPDEVQYRKRYSSEGDKRWRLVRPEELALSWSKNSSASPHEFTVVKLPVNGITPEQKAAVVKLEREIAEEWMGATGMASGVASPSIGNGWGLVLKLPPVAAPTPGSAKSVAELPEKVTPEMLDALRRKFGK</sequence>
<name>A0A1G2CHZ4_9BACT</name>
<organism evidence="1 2">
    <name type="scientific">Candidatus Liptonbacteria bacterium RIFCSPLOWO2_01_FULL_52_25</name>
    <dbReference type="NCBI Taxonomy" id="1798650"/>
    <lineage>
        <taxon>Bacteria</taxon>
        <taxon>Candidatus Liptoniibacteriota</taxon>
    </lineage>
</organism>
<proteinExistence type="predicted"/>